<comment type="caution">
    <text evidence="6">The sequence shown here is derived from an EMBL/GenBank/DDBJ whole genome shotgun (WGS) entry which is preliminary data.</text>
</comment>
<dbReference type="EMBL" id="JAGMUV010000004">
    <property type="protein sequence ID" value="KAH7161908.1"/>
    <property type="molecule type" value="Genomic_DNA"/>
</dbReference>
<sequence length="414" mass="45533">MGKISSVLIAGAGPSGLTLALLLAKQGIKATVVDMAPHLNSAPRATHYSWPAVYELGRAGVLEEVIREGFINDRPVSWRKLDGTLLAQVDIESIPRDKRMVCLPLNHLTSILEGHLSKEPSATVLWNHKVVGVGQDTSKAWVNVETPTGVQVLKADYVVGCDGANSQIRRSLFGDDDFPGKTWDEQIVATNAYYDMTKSGWKDDSAFIVDSEHWGMIAKIRPDGLLRISYGEVSGLSHEEYIARQPMKFKAILPGNPDPDDFRVVSISPYKVHQRLARSLRVGKILLAADAAHLCNPFGGLGLTGGLVDVGNLYDCLLGIHQDLVDDTILDRYSEVRQQKYLDIIDPVSSENLRRLTQDAEAADKDALFQKLRDAKSDPSLSMKLNEGLWSIMHDFRKEYNATANGSATVGRTD</sequence>
<evidence type="ECO:0000256" key="2">
    <source>
        <dbReference type="ARBA" id="ARBA00022827"/>
    </source>
</evidence>
<accession>A0A9P9FI44</accession>
<evidence type="ECO:0000256" key="1">
    <source>
        <dbReference type="ARBA" id="ARBA00022630"/>
    </source>
</evidence>
<dbReference type="Gene3D" id="3.50.50.60">
    <property type="entry name" value="FAD/NAD(P)-binding domain"/>
    <property type="match status" value="1"/>
</dbReference>
<dbReference type="GO" id="GO:0004497">
    <property type="term" value="F:monooxygenase activity"/>
    <property type="evidence" value="ECO:0007669"/>
    <property type="project" value="UniProtKB-KW"/>
</dbReference>
<keyword evidence="3" id="KW-0560">Oxidoreductase</keyword>
<dbReference type="PRINTS" id="PR00420">
    <property type="entry name" value="RNGMNOXGNASE"/>
</dbReference>
<keyword evidence="2" id="KW-0274">FAD</keyword>
<protein>
    <submittedName>
        <fullName evidence="6">Monooxygenase</fullName>
    </submittedName>
</protein>
<dbReference type="InterPro" id="IPR036188">
    <property type="entry name" value="FAD/NAD-bd_sf"/>
</dbReference>
<dbReference type="Pfam" id="PF01494">
    <property type="entry name" value="FAD_binding_3"/>
    <property type="match status" value="1"/>
</dbReference>
<keyword evidence="6" id="KW-0503">Monooxygenase</keyword>
<evidence type="ECO:0000313" key="6">
    <source>
        <dbReference type="EMBL" id="KAH7161908.1"/>
    </source>
</evidence>
<dbReference type="OrthoDB" id="10016252at2759"/>
<dbReference type="Gene3D" id="3.30.70.2450">
    <property type="match status" value="1"/>
</dbReference>
<keyword evidence="1" id="KW-0285">Flavoprotein</keyword>
<proteinExistence type="predicted"/>
<organism evidence="6 7">
    <name type="scientific">Dactylonectria macrodidyma</name>
    <dbReference type="NCBI Taxonomy" id="307937"/>
    <lineage>
        <taxon>Eukaryota</taxon>
        <taxon>Fungi</taxon>
        <taxon>Dikarya</taxon>
        <taxon>Ascomycota</taxon>
        <taxon>Pezizomycotina</taxon>
        <taxon>Sordariomycetes</taxon>
        <taxon>Hypocreomycetidae</taxon>
        <taxon>Hypocreales</taxon>
        <taxon>Nectriaceae</taxon>
        <taxon>Dactylonectria</taxon>
    </lineage>
</organism>
<keyword evidence="4" id="KW-0520">NAD</keyword>
<evidence type="ECO:0000256" key="3">
    <source>
        <dbReference type="ARBA" id="ARBA00023002"/>
    </source>
</evidence>
<dbReference type="SUPFAM" id="SSF51905">
    <property type="entry name" value="FAD/NAD(P)-binding domain"/>
    <property type="match status" value="1"/>
</dbReference>
<dbReference type="InterPro" id="IPR050631">
    <property type="entry name" value="PheA/TfdB_FAD_monoxygenase"/>
</dbReference>
<dbReference type="Proteomes" id="UP000738349">
    <property type="component" value="Unassembled WGS sequence"/>
</dbReference>
<dbReference type="PANTHER" id="PTHR43476:SF4">
    <property type="entry name" value="BLR0106 PROTEIN"/>
    <property type="match status" value="1"/>
</dbReference>
<gene>
    <name evidence="6" type="ORF">EDB81DRAFT_684023</name>
</gene>
<dbReference type="PANTHER" id="PTHR43476">
    <property type="entry name" value="3-(3-HYDROXY-PHENYL)PROPIONATE/3-HYDROXYCINNAMIC ACID HYDROXYLASE"/>
    <property type="match status" value="1"/>
</dbReference>
<dbReference type="AlphaFoldDB" id="A0A9P9FI44"/>
<dbReference type="InterPro" id="IPR002938">
    <property type="entry name" value="FAD-bd"/>
</dbReference>
<name>A0A9P9FI44_9HYPO</name>
<evidence type="ECO:0000313" key="7">
    <source>
        <dbReference type="Proteomes" id="UP000738349"/>
    </source>
</evidence>
<keyword evidence="7" id="KW-1185">Reference proteome</keyword>
<evidence type="ECO:0000256" key="4">
    <source>
        <dbReference type="ARBA" id="ARBA00023027"/>
    </source>
</evidence>
<dbReference type="GO" id="GO:0071949">
    <property type="term" value="F:FAD binding"/>
    <property type="evidence" value="ECO:0007669"/>
    <property type="project" value="InterPro"/>
</dbReference>
<reference evidence="6" key="1">
    <citation type="journal article" date="2021" name="Nat. Commun.">
        <title>Genetic determinants of endophytism in the Arabidopsis root mycobiome.</title>
        <authorList>
            <person name="Mesny F."/>
            <person name="Miyauchi S."/>
            <person name="Thiergart T."/>
            <person name="Pickel B."/>
            <person name="Atanasova L."/>
            <person name="Karlsson M."/>
            <person name="Huettel B."/>
            <person name="Barry K.W."/>
            <person name="Haridas S."/>
            <person name="Chen C."/>
            <person name="Bauer D."/>
            <person name="Andreopoulos W."/>
            <person name="Pangilinan J."/>
            <person name="LaButti K."/>
            <person name="Riley R."/>
            <person name="Lipzen A."/>
            <person name="Clum A."/>
            <person name="Drula E."/>
            <person name="Henrissat B."/>
            <person name="Kohler A."/>
            <person name="Grigoriev I.V."/>
            <person name="Martin F.M."/>
            <person name="Hacquard S."/>
        </authorList>
    </citation>
    <scope>NUCLEOTIDE SEQUENCE</scope>
    <source>
        <strain evidence="6">MPI-CAGE-AT-0147</strain>
    </source>
</reference>
<feature type="domain" description="FAD-binding" evidence="5">
    <location>
        <begin position="6"/>
        <end position="339"/>
    </location>
</feature>
<evidence type="ECO:0000259" key="5">
    <source>
        <dbReference type="Pfam" id="PF01494"/>
    </source>
</evidence>